<dbReference type="OrthoDB" id="2121828at2759"/>
<dbReference type="InterPro" id="IPR008972">
    <property type="entry name" value="Cupredoxin"/>
</dbReference>
<dbReference type="EMBL" id="JAGPXC010000007">
    <property type="protein sequence ID" value="KAH6648945.1"/>
    <property type="molecule type" value="Genomic_DNA"/>
</dbReference>
<keyword evidence="3" id="KW-1185">Reference proteome</keyword>
<dbReference type="AlphaFoldDB" id="A0A9P8UFB9"/>
<evidence type="ECO:0000313" key="3">
    <source>
        <dbReference type="Proteomes" id="UP000758603"/>
    </source>
</evidence>
<dbReference type="Proteomes" id="UP000758603">
    <property type="component" value="Unassembled WGS sequence"/>
</dbReference>
<gene>
    <name evidence="2" type="ORF">BKA67DRAFT_682030</name>
</gene>
<dbReference type="RefSeq" id="XP_045955452.1">
    <property type="nucleotide sequence ID" value="XM_046108937.1"/>
</dbReference>
<comment type="caution">
    <text evidence="2">The sequence shown here is derived from an EMBL/GenBank/DDBJ whole genome shotgun (WGS) entry which is preliminary data.</text>
</comment>
<organism evidence="2 3">
    <name type="scientific">Truncatella angustata</name>
    <dbReference type="NCBI Taxonomy" id="152316"/>
    <lineage>
        <taxon>Eukaryota</taxon>
        <taxon>Fungi</taxon>
        <taxon>Dikarya</taxon>
        <taxon>Ascomycota</taxon>
        <taxon>Pezizomycotina</taxon>
        <taxon>Sordariomycetes</taxon>
        <taxon>Xylariomycetidae</taxon>
        <taxon>Amphisphaeriales</taxon>
        <taxon>Sporocadaceae</taxon>
        <taxon>Truncatella</taxon>
    </lineage>
</organism>
<dbReference type="Pfam" id="PF00394">
    <property type="entry name" value="Cu-oxidase"/>
    <property type="match status" value="1"/>
</dbReference>
<dbReference type="GeneID" id="70137828"/>
<protein>
    <recommendedName>
        <fullName evidence="1">Plastocyanin-like domain-containing protein</fullName>
    </recommendedName>
</protein>
<proteinExistence type="predicted"/>
<dbReference type="Gene3D" id="2.60.40.420">
    <property type="entry name" value="Cupredoxins - blue copper proteins"/>
    <property type="match status" value="1"/>
</dbReference>
<evidence type="ECO:0000259" key="1">
    <source>
        <dbReference type="Pfam" id="PF00394"/>
    </source>
</evidence>
<name>A0A9P8UFB9_9PEZI</name>
<sequence length="186" mass="20334">MDIVGDNLIYKCLLAGPTTIRPPTSSIKRNTVALGICHTWPYVDPSTKRIRRASFSTAGSVESQTNYGRFFRSMDFIPSTTVSSAALMSLKTQPPKSLRAKQRFSTAFTPGKGYRIRLINGTINTMLEFPIGRDKMTDIVNNLVFIELITANVLSGGVGQRYDIIVTVDGGQACGNYRILASCDSA</sequence>
<dbReference type="InterPro" id="IPR001117">
    <property type="entry name" value="Cu-oxidase_2nd"/>
</dbReference>
<reference evidence="2" key="1">
    <citation type="journal article" date="2021" name="Nat. Commun.">
        <title>Genetic determinants of endophytism in the Arabidopsis root mycobiome.</title>
        <authorList>
            <person name="Mesny F."/>
            <person name="Miyauchi S."/>
            <person name="Thiergart T."/>
            <person name="Pickel B."/>
            <person name="Atanasova L."/>
            <person name="Karlsson M."/>
            <person name="Huettel B."/>
            <person name="Barry K.W."/>
            <person name="Haridas S."/>
            <person name="Chen C."/>
            <person name="Bauer D."/>
            <person name="Andreopoulos W."/>
            <person name="Pangilinan J."/>
            <person name="LaButti K."/>
            <person name="Riley R."/>
            <person name="Lipzen A."/>
            <person name="Clum A."/>
            <person name="Drula E."/>
            <person name="Henrissat B."/>
            <person name="Kohler A."/>
            <person name="Grigoriev I.V."/>
            <person name="Martin F.M."/>
            <person name="Hacquard S."/>
        </authorList>
    </citation>
    <scope>NUCLEOTIDE SEQUENCE</scope>
    <source>
        <strain evidence="2">MPI-SDFR-AT-0073</strain>
    </source>
</reference>
<feature type="domain" description="Plastocyanin-like" evidence="1">
    <location>
        <begin position="80"/>
        <end position="183"/>
    </location>
</feature>
<evidence type="ECO:0000313" key="2">
    <source>
        <dbReference type="EMBL" id="KAH6648945.1"/>
    </source>
</evidence>
<dbReference type="SUPFAM" id="SSF49503">
    <property type="entry name" value="Cupredoxins"/>
    <property type="match status" value="1"/>
</dbReference>
<accession>A0A9P8UFB9</accession>